<name>A0A7J7LJV9_9MAGN</name>
<proteinExistence type="predicted"/>
<dbReference type="Proteomes" id="UP000541444">
    <property type="component" value="Unassembled WGS sequence"/>
</dbReference>
<evidence type="ECO:0000313" key="1">
    <source>
        <dbReference type="EMBL" id="KAF6142849.1"/>
    </source>
</evidence>
<accession>A0A7J7LJV9</accession>
<dbReference type="SUPFAM" id="SSF141562">
    <property type="entry name" value="At5g01610-like"/>
    <property type="match status" value="1"/>
</dbReference>
<evidence type="ECO:0000313" key="2">
    <source>
        <dbReference type="Proteomes" id="UP000541444"/>
    </source>
</evidence>
<comment type="caution">
    <text evidence="1">The sequence shown here is derived from an EMBL/GenBank/DDBJ whole genome shotgun (WGS) entry which is preliminary data.</text>
</comment>
<sequence>MATQAIETYRDTAEIHTGHESCKKRSLEVLPKGLLPLDDILEVGLNREAGFVWLKQMKSKNHTFTDIARYVSYGIEVSAFIEKGKMKNLTKEYFNRDLDGE</sequence>
<dbReference type="EMBL" id="JACGCM010002238">
    <property type="protein sequence ID" value="KAF6142849.1"/>
    <property type="molecule type" value="Genomic_DNA"/>
</dbReference>
<protein>
    <submittedName>
        <fullName evidence="1">Uncharacterized protein</fullName>
    </submittedName>
</protein>
<keyword evidence="2" id="KW-1185">Reference proteome</keyword>
<dbReference type="Gene3D" id="2.30.240.10">
    <property type="entry name" value="At5g01610-like"/>
    <property type="match status" value="1"/>
</dbReference>
<dbReference type="InterPro" id="IPR007493">
    <property type="entry name" value="DUF538"/>
</dbReference>
<dbReference type="OrthoDB" id="1885001at2759"/>
<organism evidence="1 2">
    <name type="scientific">Kingdonia uniflora</name>
    <dbReference type="NCBI Taxonomy" id="39325"/>
    <lineage>
        <taxon>Eukaryota</taxon>
        <taxon>Viridiplantae</taxon>
        <taxon>Streptophyta</taxon>
        <taxon>Embryophyta</taxon>
        <taxon>Tracheophyta</taxon>
        <taxon>Spermatophyta</taxon>
        <taxon>Magnoliopsida</taxon>
        <taxon>Ranunculales</taxon>
        <taxon>Circaeasteraceae</taxon>
        <taxon>Kingdonia</taxon>
    </lineage>
</organism>
<reference evidence="1 2" key="1">
    <citation type="journal article" date="2020" name="IScience">
        <title>Genome Sequencing of the Endangered Kingdonia uniflora (Circaeasteraceae, Ranunculales) Reveals Potential Mechanisms of Evolutionary Specialization.</title>
        <authorList>
            <person name="Sun Y."/>
            <person name="Deng T."/>
            <person name="Zhang A."/>
            <person name="Moore M.J."/>
            <person name="Landis J.B."/>
            <person name="Lin N."/>
            <person name="Zhang H."/>
            <person name="Zhang X."/>
            <person name="Huang J."/>
            <person name="Zhang X."/>
            <person name="Sun H."/>
            <person name="Wang H."/>
        </authorList>
    </citation>
    <scope>NUCLEOTIDE SEQUENCE [LARGE SCALE GENOMIC DNA]</scope>
    <source>
        <strain evidence="1">TB1705</strain>
        <tissue evidence="1">Leaf</tissue>
    </source>
</reference>
<dbReference type="AlphaFoldDB" id="A0A7J7LJV9"/>
<gene>
    <name evidence="1" type="ORF">GIB67_002713</name>
</gene>
<dbReference type="Pfam" id="PF04398">
    <property type="entry name" value="DUF538"/>
    <property type="match status" value="1"/>
</dbReference>
<dbReference type="InterPro" id="IPR036758">
    <property type="entry name" value="At5g01610-like"/>
</dbReference>